<evidence type="ECO:0000313" key="3">
    <source>
        <dbReference type="EMBL" id="KAA8628857.1"/>
    </source>
</evidence>
<feature type="compositionally biased region" description="Basic and acidic residues" evidence="1">
    <location>
        <begin position="500"/>
        <end position="511"/>
    </location>
</feature>
<protein>
    <recommendedName>
        <fullName evidence="5">Transmembrane protein</fullName>
    </recommendedName>
</protein>
<reference evidence="3 4" key="1">
    <citation type="submission" date="2017-07" db="EMBL/GenBank/DDBJ databases">
        <title>Genome sequence of the Sordaria macrospora wild type strain R19027.</title>
        <authorList>
            <person name="Nowrousian M."/>
            <person name="Teichert I."/>
            <person name="Kueck U."/>
        </authorList>
    </citation>
    <scope>NUCLEOTIDE SEQUENCE [LARGE SCALE GENOMIC DNA]</scope>
    <source>
        <strain evidence="3 4">R19027</strain>
        <tissue evidence="3">Mycelium</tissue>
    </source>
</reference>
<evidence type="ECO:0008006" key="5">
    <source>
        <dbReference type="Google" id="ProtNLM"/>
    </source>
</evidence>
<evidence type="ECO:0000256" key="1">
    <source>
        <dbReference type="SAM" id="MobiDB-lite"/>
    </source>
</evidence>
<feature type="transmembrane region" description="Helical" evidence="2">
    <location>
        <begin position="176"/>
        <end position="198"/>
    </location>
</feature>
<keyword evidence="2" id="KW-0472">Membrane</keyword>
<evidence type="ECO:0000256" key="2">
    <source>
        <dbReference type="SAM" id="Phobius"/>
    </source>
</evidence>
<evidence type="ECO:0000313" key="4">
    <source>
        <dbReference type="Proteomes" id="UP000433876"/>
    </source>
</evidence>
<accession>A0A8S8ZE26</accession>
<dbReference type="EMBL" id="NMPR01000160">
    <property type="protein sequence ID" value="KAA8628857.1"/>
    <property type="molecule type" value="Genomic_DNA"/>
</dbReference>
<feature type="transmembrane region" description="Helical" evidence="2">
    <location>
        <begin position="394"/>
        <end position="423"/>
    </location>
</feature>
<gene>
    <name evidence="3" type="ORF">SMACR_05874</name>
</gene>
<feature type="transmembrane region" description="Helical" evidence="2">
    <location>
        <begin position="288"/>
        <end position="310"/>
    </location>
</feature>
<feature type="transmembrane region" description="Helical" evidence="2">
    <location>
        <begin position="443"/>
        <end position="464"/>
    </location>
</feature>
<name>A0A8S8ZE26_SORMA</name>
<dbReference type="VEuPathDB" id="FungiDB:SMAC_05874"/>
<keyword evidence="2" id="KW-0812">Transmembrane</keyword>
<comment type="caution">
    <text evidence="3">The sequence shown here is derived from an EMBL/GenBank/DDBJ whole genome shotgun (WGS) entry which is preliminary data.</text>
</comment>
<dbReference type="Proteomes" id="UP000433876">
    <property type="component" value="Unassembled WGS sequence"/>
</dbReference>
<feature type="transmembrane region" description="Helical" evidence="2">
    <location>
        <begin position="228"/>
        <end position="250"/>
    </location>
</feature>
<dbReference type="OMA" id="LICLWPW"/>
<proteinExistence type="predicted"/>
<feature type="region of interest" description="Disordered" evidence="1">
    <location>
        <begin position="497"/>
        <end position="518"/>
    </location>
</feature>
<dbReference type="AlphaFoldDB" id="A0A8S8ZE26"/>
<keyword evidence="2" id="KW-1133">Transmembrane helix</keyword>
<organism evidence="3 4">
    <name type="scientific">Sordaria macrospora</name>
    <dbReference type="NCBI Taxonomy" id="5147"/>
    <lineage>
        <taxon>Eukaryota</taxon>
        <taxon>Fungi</taxon>
        <taxon>Dikarya</taxon>
        <taxon>Ascomycota</taxon>
        <taxon>Pezizomycotina</taxon>
        <taxon>Sordariomycetes</taxon>
        <taxon>Sordariomycetidae</taxon>
        <taxon>Sordariales</taxon>
        <taxon>Sordariaceae</taxon>
        <taxon>Sordaria</taxon>
    </lineage>
</organism>
<sequence>MLKAPSCSLLTCFSRVSQLKGPLLIDAHRVSVIQCKTESTMDIYSNPQFNSLVPLPDVLANLTFQEIALNVPNCTCAPVANFLGYLEGSFALETLVDPSDMPVSKLSTLVRNCTTPGLLDDVSNGQIIDWFFDRFQNQQGDFMWLYVPVIGICFHDYCNALKWEGNPDISGIGVNVAFFIQAALTSVFLLIYLGFYIAETHHARKHPGLANQKIASSWRKASDDCLEVFWSTCYVFALTLAVGTLCFNVIYDSPGHVYSGYFGYLGTILSVSVLICLWPWFPGRYRYPVLTFSGVCVLLGLVIGVSMTFLKEVSSDDKTVFEKACLESKQRMGSVKDLKEDENVFMQPTKSTTYVQNFVRYTPWATVALLALWGGAFFFTLLWRRRNKITNWSLYKMITGILGGLLVLGSFGLVWVALSFFFYLRVRVEDLAGPSYAENEWGFGQIVAIAAWLPLFGQIGMVVFRTLSKDTKYQKLFNPAPESERYSHHLLPQTPTFEQPQRHGSDMEKEPVTTVAQQDITDAAWQR</sequence>
<feature type="transmembrane region" description="Helical" evidence="2">
    <location>
        <begin position="361"/>
        <end position="382"/>
    </location>
</feature>
<feature type="transmembrane region" description="Helical" evidence="2">
    <location>
        <begin position="262"/>
        <end position="281"/>
    </location>
</feature>